<organism evidence="1 2">
    <name type="scientific">Pseudomonas syringae pv. pisi str. 1704B</name>
    <dbReference type="NCBI Taxonomy" id="629263"/>
    <lineage>
        <taxon>Bacteria</taxon>
        <taxon>Pseudomonadati</taxon>
        <taxon>Pseudomonadota</taxon>
        <taxon>Gammaproteobacteria</taxon>
        <taxon>Pseudomonadales</taxon>
        <taxon>Pseudomonadaceae</taxon>
        <taxon>Pseudomonas</taxon>
        <taxon>Pseudomonas syringae</taxon>
    </lineage>
</organism>
<feature type="non-terminal residue" evidence="1">
    <location>
        <position position="38"/>
    </location>
</feature>
<evidence type="ECO:0000313" key="2">
    <source>
        <dbReference type="Proteomes" id="UP000004986"/>
    </source>
</evidence>
<feature type="non-terminal residue" evidence="1">
    <location>
        <position position="1"/>
    </location>
</feature>
<sequence length="38" mass="4417">FLPTPVAEYAFSRELYHSTLQTLLIGGDRLRQFHREPG</sequence>
<proteinExistence type="predicted"/>
<reference evidence="1 2" key="1">
    <citation type="journal article" date="2011" name="PLoS Pathog.">
        <title>Dynamic evolution of pathogenicity revealed by sequencing and comparative genomics of 19 Pseudomonas syringae isolates.</title>
        <authorList>
            <person name="Baltrus D.A."/>
            <person name="Nishimura M.T."/>
            <person name="Romanchuk A."/>
            <person name="Chang J.H."/>
            <person name="Mukhtar M.S."/>
            <person name="Cherkis K."/>
            <person name="Roach J."/>
            <person name="Grant S.R."/>
            <person name="Jones C.D."/>
            <person name="Dangl J.L."/>
        </authorList>
    </citation>
    <scope>NUCLEOTIDE SEQUENCE [LARGE SCALE GENOMIC DNA]</scope>
    <source>
        <strain evidence="1 2">1704B</strain>
    </source>
</reference>
<name>F3GRT0_PSESJ</name>
<gene>
    <name evidence="1" type="ORF">PSYPI_48253</name>
</gene>
<evidence type="ECO:0000313" key="1">
    <source>
        <dbReference type="EMBL" id="EGH49783.1"/>
    </source>
</evidence>
<accession>F3GRT0</accession>
<dbReference type="EMBL" id="AEAI01004712">
    <property type="protein sequence ID" value="EGH49783.1"/>
    <property type="molecule type" value="Genomic_DNA"/>
</dbReference>
<comment type="caution">
    <text evidence="1">The sequence shown here is derived from an EMBL/GenBank/DDBJ whole genome shotgun (WGS) entry which is preliminary data.</text>
</comment>
<protein>
    <submittedName>
        <fullName evidence="1">Amino acid adenylation</fullName>
    </submittedName>
</protein>
<dbReference type="Proteomes" id="UP000004986">
    <property type="component" value="Unassembled WGS sequence"/>
</dbReference>
<dbReference type="AlphaFoldDB" id="F3GRT0"/>
<keyword evidence="2" id="KW-1185">Reference proteome</keyword>